<proteinExistence type="predicted"/>
<keyword evidence="3" id="KW-1185">Reference proteome</keyword>
<dbReference type="InterPro" id="IPR029068">
    <property type="entry name" value="Glyas_Bleomycin-R_OHBP_Dase"/>
</dbReference>
<comment type="caution">
    <text evidence="2">The sequence shown here is derived from an EMBL/GenBank/DDBJ whole genome shotgun (WGS) entry which is preliminary data.</text>
</comment>
<gene>
    <name evidence="2" type="ORF">HPT30_16505</name>
</gene>
<reference evidence="2" key="1">
    <citation type="submission" date="2020-06" db="EMBL/GenBank/DDBJ databases">
        <title>Paenibacillus sp. nov., isolated from soil.</title>
        <authorList>
            <person name="Seo Y.L."/>
        </authorList>
    </citation>
    <scope>NUCLEOTIDE SEQUENCE [LARGE SCALE GENOMIC DNA]</scope>
    <source>
        <strain evidence="2">JW14</strain>
    </source>
</reference>
<dbReference type="PROSITE" id="PS51819">
    <property type="entry name" value="VOC"/>
    <property type="match status" value="1"/>
</dbReference>
<dbReference type="InterPro" id="IPR004360">
    <property type="entry name" value="Glyas_Fos-R_dOase_dom"/>
</dbReference>
<feature type="domain" description="VOC" evidence="1">
    <location>
        <begin position="5"/>
        <end position="125"/>
    </location>
</feature>
<accession>A0A850EQY8</accession>
<evidence type="ECO:0000259" key="1">
    <source>
        <dbReference type="PROSITE" id="PS51819"/>
    </source>
</evidence>
<protein>
    <submittedName>
        <fullName evidence="2">VOC family protein</fullName>
    </submittedName>
</protein>
<dbReference type="Gene3D" id="3.10.180.10">
    <property type="entry name" value="2,3-Dihydroxybiphenyl 1,2-Dioxygenase, domain 1"/>
    <property type="match status" value="1"/>
</dbReference>
<dbReference type="PANTHER" id="PTHR21366">
    <property type="entry name" value="GLYOXALASE FAMILY PROTEIN"/>
    <property type="match status" value="1"/>
</dbReference>
<dbReference type="InterPro" id="IPR050383">
    <property type="entry name" value="GlyoxalaseI/FosfomycinResist"/>
</dbReference>
<dbReference type="EMBL" id="JABWCS010000212">
    <property type="protein sequence ID" value="NUU61947.1"/>
    <property type="molecule type" value="Genomic_DNA"/>
</dbReference>
<name>A0A850EQY8_9BACL</name>
<dbReference type="CDD" id="cd07253">
    <property type="entry name" value="GLOD5"/>
    <property type="match status" value="1"/>
</dbReference>
<dbReference type="InterPro" id="IPR037523">
    <property type="entry name" value="VOC_core"/>
</dbReference>
<evidence type="ECO:0000313" key="2">
    <source>
        <dbReference type="EMBL" id="NUU61947.1"/>
    </source>
</evidence>
<organism evidence="2 3">
    <name type="scientific">Paenibacillus agri</name>
    <dbReference type="NCBI Taxonomy" id="2744309"/>
    <lineage>
        <taxon>Bacteria</taxon>
        <taxon>Bacillati</taxon>
        <taxon>Bacillota</taxon>
        <taxon>Bacilli</taxon>
        <taxon>Bacillales</taxon>
        <taxon>Paenibacillaceae</taxon>
        <taxon>Paenibacillus</taxon>
    </lineage>
</organism>
<sequence length="134" mass="15085">MKIARFDHLVLTVRDVEASCRFYGEVLGMEIISFGQDRKAAKFGQQKINFQQVGQEIDPKAKRPTMGSGDFCLITSDSLIDVKKHLAEQGVKIELGPVERTGALGPMYSIYIRDPDENLVEISSYEPYVRMQGK</sequence>
<dbReference type="SUPFAM" id="SSF54593">
    <property type="entry name" value="Glyoxalase/Bleomycin resistance protein/Dihydroxybiphenyl dioxygenase"/>
    <property type="match status" value="1"/>
</dbReference>
<evidence type="ECO:0000313" key="3">
    <source>
        <dbReference type="Proteomes" id="UP000564806"/>
    </source>
</evidence>
<dbReference type="Proteomes" id="UP000564806">
    <property type="component" value="Unassembled WGS sequence"/>
</dbReference>
<dbReference type="PANTHER" id="PTHR21366:SF14">
    <property type="entry name" value="GLYOXALASE DOMAIN-CONTAINING PROTEIN 5"/>
    <property type="match status" value="1"/>
</dbReference>
<dbReference type="AlphaFoldDB" id="A0A850EQY8"/>
<dbReference type="Pfam" id="PF00903">
    <property type="entry name" value="Glyoxalase"/>
    <property type="match status" value="1"/>
</dbReference>
<dbReference type="RefSeq" id="WP_175372451.1">
    <property type="nucleotide sequence ID" value="NZ_JABWCS010000212.1"/>
</dbReference>